<reference evidence="3" key="2">
    <citation type="submission" date="2015-01" db="EMBL/GenBank/DDBJ databases">
        <title>Evolutionary Origins and Diversification of the Mycorrhizal Mutualists.</title>
        <authorList>
            <consortium name="DOE Joint Genome Institute"/>
            <consortium name="Mycorrhizal Genomics Consortium"/>
            <person name="Kohler A."/>
            <person name="Kuo A."/>
            <person name="Nagy L.G."/>
            <person name="Floudas D."/>
            <person name="Copeland A."/>
            <person name="Barry K.W."/>
            <person name="Cichocki N."/>
            <person name="Veneault-Fourrey C."/>
            <person name="LaButti K."/>
            <person name="Lindquist E.A."/>
            <person name="Lipzen A."/>
            <person name="Lundell T."/>
            <person name="Morin E."/>
            <person name="Murat C."/>
            <person name="Riley R."/>
            <person name="Ohm R."/>
            <person name="Sun H."/>
            <person name="Tunlid A."/>
            <person name="Henrissat B."/>
            <person name="Grigoriev I.V."/>
            <person name="Hibbett D.S."/>
            <person name="Martin F."/>
        </authorList>
    </citation>
    <scope>NUCLEOTIDE SEQUENCE [LARGE SCALE GENOMIC DNA]</scope>
    <source>
        <strain evidence="3">h7</strain>
    </source>
</reference>
<keyword evidence="3" id="KW-1185">Reference proteome</keyword>
<name>A0A0C2YPM1_HEBCY</name>
<gene>
    <name evidence="2" type="ORF">M413DRAFT_443809</name>
</gene>
<reference evidence="2 3" key="1">
    <citation type="submission" date="2014-04" db="EMBL/GenBank/DDBJ databases">
        <authorList>
            <consortium name="DOE Joint Genome Institute"/>
            <person name="Kuo A."/>
            <person name="Gay G."/>
            <person name="Dore J."/>
            <person name="Kohler A."/>
            <person name="Nagy L.G."/>
            <person name="Floudas D."/>
            <person name="Copeland A."/>
            <person name="Barry K.W."/>
            <person name="Cichocki N."/>
            <person name="Veneault-Fourrey C."/>
            <person name="LaButti K."/>
            <person name="Lindquist E.A."/>
            <person name="Lipzen A."/>
            <person name="Lundell T."/>
            <person name="Morin E."/>
            <person name="Murat C."/>
            <person name="Sun H."/>
            <person name="Tunlid A."/>
            <person name="Henrissat B."/>
            <person name="Grigoriev I.V."/>
            <person name="Hibbett D.S."/>
            <person name="Martin F."/>
            <person name="Nordberg H.P."/>
            <person name="Cantor M.N."/>
            <person name="Hua S.X."/>
        </authorList>
    </citation>
    <scope>NUCLEOTIDE SEQUENCE [LARGE SCALE GENOMIC DNA]</scope>
    <source>
        <strain evidence="3">h7</strain>
    </source>
</reference>
<dbReference type="HOGENOM" id="CLU_1073860_0_0_1"/>
<evidence type="ECO:0008006" key="4">
    <source>
        <dbReference type="Google" id="ProtNLM"/>
    </source>
</evidence>
<dbReference type="EMBL" id="KN831776">
    <property type="protein sequence ID" value="KIM42992.1"/>
    <property type="molecule type" value="Genomic_DNA"/>
</dbReference>
<dbReference type="Proteomes" id="UP000053424">
    <property type="component" value="Unassembled WGS sequence"/>
</dbReference>
<dbReference type="AlphaFoldDB" id="A0A0C2YPM1"/>
<dbReference type="STRING" id="686832.A0A0C2YPM1"/>
<feature type="chain" id="PRO_5002159747" description="Ubiquitin 3 binding protein But2 C-terminal domain-containing protein" evidence="1">
    <location>
        <begin position="24"/>
        <end position="259"/>
    </location>
</feature>
<feature type="signal peptide" evidence="1">
    <location>
        <begin position="1"/>
        <end position="23"/>
    </location>
</feature>
<proteinExistence type="predicted"/>
<organism evidence="2 3">
    <name type="scientific">Hebeloma cylindrosporum</name>
    <dbReference type="NCBI Taxonomy" id="76867"/>
    <lineage>
        <taxon>Eukaryota</taxon>
        <taxon>Fungi</taxon>
        <taxon>Dikarya</taxon>
        <taxon>Basidiomycota</taxon>
        <taxon>Agaricomycotina</taxon>
        <taxon>Agaricomycetes</taxon>
        <taxon>Agaricomycetidae</taxon>
        <taxon>Agaricales</taxon>
        <taxon>Agaricineae</taxon>
        <taxon>Hymenogastraceae</taxon>
        <taxon>Hebeloma</taxon>
    </lineage>
</organism>
<accession>A0A0C2YPM1</accession>
<evidence type="ECO:0000313" key="3">
    <source>
        <dbReference type="Proteomes" id="UP000053424"/>
    </source>
</evidence>
<evidence type="ECO:0000256" key="1">
    <source>
        <dbReference type="SAM" id="SignalP"/>
    </source>
</evidence>
<sequence length="259" mass="28371">MLIIHTQSIPLLVLLLVTPFVVASTSHYTPRKRVVLNRVLNRVDVPINEGVLTTNAARMRVGLGPIRPRSLDIPSRVKARTPKSSPLPPITNVRIKVRRQSDNACYGYLSKVKISEGPTLVTNGTDVLKVKFTPTCEGEETFNIAIDCATYPWLGFAGPNLNPKSATSATMVATKSTPPGSCPVRVGNALSSKYPNSESSVWSYDKITKRLSAQWINSDKSKPKGYFWYFPSNKTVGLVSSLTANSKDGFHAYLEVAAY</sequence>
<dbReference type="OrthoDB" id="4584900at2759"/>
<keyword evidence="1" id="KW-0732">Signal</keyword>
<protein>
    <recommendedName>
        <fullName evidence="4">Ubiquitin 3 binding protein But2 C-terminal domain-containing protein</fullName>
    </recommendedName>
</protein>
<evidence type="ECO:0000313" key="2">
    <source>
        <dbReference type="EMBL" id="KIM42992.1"/>
    </source>
</evidence>